<dbReference type="GeneID" id="62878133"/>
<name>A0A8T8E8A1_9EURY</name>
<protein>
    <recommendedName>
        <fullName evidence="1">Halobacterial output domain-containing protein</fullName>
    </recommendedName>
</protein>
<gene>
    <name evidence="2" type="ORF">JMJ58_23375</name>
</gene>
<feature type="domain" description="Halobacterial output" evidence="1">
    <location>
        <begin position="10"/>
        <end position="79"/>
    </location>
</feature>
<accession>A0A8T8E8A1</accession>
<dbReference type="EMBL" id="CP069192">
    <property type="protein sequence ID" value="QRV17929.1"/>
    <property type="molecule type" value="Genomic_DNA"/>
</dbReference>
<dbReference type="InterPro" id="IPR040624">
    <property type="entry name" value="HalOD1"/>
</dbReference>
<keyword evidence="2" id="KW-0614">Plasmid</keyword>
<evidence type="ECO:0000259" key="1">
    <source>
        <dbReference type="Pfam" id="PF18545"/>
    </source>
</evidence>
<sequence>MSNASRSIETAVSTKVIQRVAAVTDRTVTELPPLYETIDPEALDAVIDSAATDESALECQFTYSGCQVSVTESGAVLVEREDC</sequence>
<dbReference type="OrthoDB" id="271604at2157"/>
<dbReference type="AlphaFoldDB" id="A0A8T8E8A1"/>
<dbReference type="Pfam" id="PF18545">
    <property type="entry name" value="HalOD1"/>
    <property type="match status" value="1"/>
</dbReference>
<proteinExistence type="predicted"/>
<organism evidence="2 3">
    <name type="scientific">Haloterrigena salifodinae</name>
    <dbReference type="NCBI Taxonomy" id="2675099"/>
    <lineage>
        <taxon>Archaea</taxon>
        <taxon>Methanobacteriati</taxon>
        <taxon>Methanobacteriota</taxon>
        <taxon>Stenosarchaea group</taxon>
        <taxon>Halobacteria</taxon>
        <taxon>Halobacteriales</taxon>
        <taxon>Natrialbaceae</taxon>
        <taxon>Haloterrigena</taxon>
    </lineage>
</organism>
<evidence type="ECO:0000313" key="2">
    <source>
        <dbReference type="EMBL" id="QRV17929.1"/>
    </source>
</evidence>
<dbReference type="RefSeq" id="WP_204749844.1">
    <property type="nucleotide sequence ID" value="NZ_CP069192.1"/>
</dbReference>
<keyword evidence="3" id="KW-1185">Reference proteome</keyword>
<reference evidence="2 3" key="1">
    <citation type="submission" date="2021-01" db="EMBL/GenBank/DDBJ databases">
        <title>Genome Sequence and Methylation Pattern of Haloterrigena salifodinae BOL5-1, An Extremely Halophilic Archaeon from a Bolivian Salt Mine.</title>
        <authorList>
            <person name="DasSarma P."/>
            <person name="Anton B.P."/>
            <person name="DasSarma S.L."/>
            <person name="von Ehrenheim H.A.L."/>
            <person name="Martinez F.L."/>
            <person name="Guzman D."/>
            <person name="Roberts R.J."/>
            <person name="DasSarma S."/>
        </authorList>
    </citation>
    <scope>NUCLEOTIDE SEQUENCE [LARGE SCALE GENOMIC DNA]</scope>
    <source>
        <strain evidence="2 3">BOL5-1</strain>
        <plasmid evidence="2 3">pHTS280.6</plasmid>
    </source>
</reference>
<evidence type="ECO:0000313" key="3">
    <source>
        <dbReference type="Proteomes" id="UP000637819"/>
    </source>
</evidence>
<dbReference type="Proteomes" id="UP000637819">
    <property type="component" value="Plasmid pHTS280.6"/>
</dbReference>
<geneLocation type="plasmid" evidence="2 3">
    <name>pHTS280.6</name>
</geneLocation>
<dbReference type="KEGG" id="hsal:JMJ58_23375"/>